<protein>
    <submittedName>
        <fullName evidence="2">Uncharacterized protein</fullName>
    </submittedName>
</protein>
<evidence type="ECO:0000313" key="2">
    <source>
        <dbReference type="EMBL" id="GIQ91106.1"/>
    </source>
</evidence>
<organism evidence="2 3">
    <name type="scientific">Kipferlia bialata</name>
    <dbReference type="NCBI Taxonomy" id="797122"/>
    <lineage>
        <taxon>Eukaryota</taxon>
        <taxon>Metamonada</taxon>
        <taxon>Carpediemonas-like organisms</taxon>
        <taxon>Kipferlia</taxon>
    </lineage>
</organism>
<keyword evidence="3" id="KW-1185">Reference proteome</keyword>
<dbReference type="AlphaFoldDB" id="A0A9K3GQT4"/>
<evidence type="ECO:0000256" key="1">
    <source>
        <dbReference type="SAM" id="MobiDB-lite"/>
    </source>
</evidence>
<reference evidence="2 3" key="1">
    <citation type="journal article" date="2018" name="PLoS ONE">
        <title>The draft genome of Kipferlia bialata reveals reductive genome evolution in fornicate parasites.</title>
        <authorList>
            <person name="Tanifuji G."/>
            <person name="Takabayashi S."/>
            <person name="Kume K."/>
            <person name="Takagi M."/>
            <person name="Nakayama T."/>
            <person name="Kamikawa R."/>
            <person name="Inagaki Y."/>
            <person name="Hashimoto T."/>
        </authorList>
    </citation>
    <scope>NUCLEOTIDE SEQUENCE [LARGE SCALE GENOMIC DNA]</scope>
    <source>
        <strain evidence="2">NY0173</strain>
    </source>
</reference>
<feature type="compositionally biased region" description="Basic residues" evidence="1">
    <location>
        <begin position="1"/>
        <end position="14"/>
    </location>
</feature>
<evidence type="ECO:0000313" key="3">
    <source>
        <dbReference type="Proteomes" id="UP000265618"/>
    </source>
</evidence>
<proteinExistence type="predicted"/>
<feature type="non-terminal residue" evidence="2">
    <location>
        <position position="52"/>
    </location>
</feature>
<feature type="region of interest" description="Disordered" evidence="1">
    <location>
        <begin position="1"/>
        <end position="52"/>
    </location>
</feature>
<accession>A0A9K3GQT4</accession>
<gene>
    <name evidence="2" type="ORF">KIPB_014197</name>
</gene>
<sequence>SSGKNSSKRKKAKARQASEDGSMDIDEGQFTQVNSRVRKAQASATRRDIKNK</sequence>
<name>A0A9K3GQT4_9EUKA</name>
<dbReference type="Proteomes" id="UP000265618">
    <property type="component" value="Unassembled WGS sequence"/>
</dbReference>
<comment type="caution">
    <text evidence="2">The sequence shown here is derived from an EMBL/GenBank/DDBJ whole genome shotgun (WGS) entry which is preliminary data.</text>
</comment>
<dbReference type="EMBL" id="BDIP01007158">
    <property type="protein sequence ID" value="GIQ91106.1"/>
    <property type="molecule type" value="Genomic_DNA"/>
</dbReference>